<dbReference type="KEGG" id="bfo:118411018"/>
<sequence length="118" mass="12715">MFAATCANEVITTGLQTPVGPATRTYTVNHEVTDDNGSTQPDQPKISCAVVLNNRQSLADIGCRGNKGVILGDDLGNLAVYELVPPKRKDTTFAGKVKGQDSTQVYCKKVSHDYNIMK</sequence>
<accession>A0A9J7MIQ8</accession>
<reference evidence="2" key="2">
    <citation type="submission" date="2025-08" db="UniProtKB">
        <authorList>
            <consortium name="RefSeq"/>
        </authorList>
    </citation>
    <scope>IDENTIFICATION</scope>
    <source>
        <strain evidence="2">S238N-H82</strain>
        <tissue evidence="2">Testes</tissue>
    </source>
</reference>
<dbReference type="Proteomes" id="UP000001554">
    <property type="component" value="Chromosome 3"/>
</dbReference>
<evidence type="ECO:0000313" key="1">
    <source>
        <dbReference type="Proteomes" id="UP000001554"/>
    </source>
</evidence>
<gene>
    <name evidence="2" type="primary">LOC118411018</name>
</gene>
<protein>
    <submittedName>
        <fullName evidence="2">Uncharacterized protein LOC118411018</fullName>
    </submittedName>
</protein>
<name>A0A9J7MIQ8_BRAFL</name>
<dbReference type="AlphaFoldDB" id="A0A9J7MIQ8"/>
<dbReference type="GeneID" id="118411018"/>
<keyword evidence="1" id="KW-1185">Reference proteome</keyword>
<evidence type="ECO:0000313" key="2">
    <source>
        <dbReference type="RefSeq" id="XP_035668912.1"/>
    </source>
</evidence>
<organism evidence="1 2">
    <name type="scientific">Branchiostoma floridae</name>
    <name type="common">Florida lancelet</name>
    <name type="synonym">Amphioxus</name>
    <dbReference type="NCBI Taxonomy" id="7739"/>
    <lineage>
        <taxon>Eukaryota</taxon>
        <taxon>Metazoa</taxon>
        <taxon>Chordata</taxon>
        <taxon>Cephalochordata</taxon>
        <taxon>Leptocardii</taxon>
        <taxon>Amphioxiformes</taxon>
        <taxon>Branchiostomatidae</taxon>
        <taxon>Branchiostoma</taxon>
    </lineage>
</organism>
<reference evidence="1" key="1">
    <citation type="journal article" date="2020" name="Nat. Ecol. Evol.">
        <title>Deeply conserved synteny resolves early events in vertebrate evolution.</title>
        <authorList>
            <person name="Simakov O."/>
            <person name="Marletaz F."/>
            <person name="Yue J.X."/>
            <person name="O'Connell B."/>
            <person name="Jenkins J."/>
            <person name="Brandt A."/>
            <person name="Calef R."/>
            <person name="Tung C.H."/>
            <person name="Huang T.K."/>
            <person name="Schmutz J."/>
            <person name="Satoh N."/>
            <person name="Yu J.K."/>
            <person name="Putnam N.H."/>
            <person name="Green R.E."/>
            <person name="Rokhsar D.S."/>
        </authorList>
    </citation>
    <scope>NUCLEOTIDE SEQUENCE [LARGE SCALE GENOMIC DNA]</scope>
    <source>
        <strain evidence="1">S238N-H82</strain>
    </source>
</reference>
<proteinExistence type="predicted"/>
<dbReference type="RefSeq" id="XP_035668912.1">
    <property type="nucleotide sequence ID" value="XM_035813019.1"/>
</dbReference>